<reference evidence="2 3" key="1">
    <citation type="submission" date="2023-05" db="EMBL/GenBank/DDBJ databases">
        <title>B98-5 Cell Line De Novo Hybrid Assembly: An Optical Mapping Approach.</title>
        <authorList>
            <person name="Kananen K."/>
            <person name="Auerbach J.A."/>
            <person name="Kautto E."/>
            <person name="Blachly J.S."/>
        </authorList>
    </citation>
    <scope>NUCLEOTIDE SEQUENCE [LARGE SCALE GENOMIC DNA]</scope>
    <source>
        <strain evidence="2">B95-8</strain>
        <tissue evidence="2">Cell line</tissue>
    </source>
</reference>
<proteinExistence type="predicted"/>
<sequence length="105" mass="11023">MDCFDSNGDRPAPGGCKEPQTFPRAHTLHPSVSAAKESASGRWGVHSMSSLPSHTRQQEMTQNPRALGRVVCLGRAGSGAALCQTLACHSVSPDGWVKPGAPTSR</sequence>
<evidence type="ECO:0000256" key="1">
    <source>
        <dbReference type="SAM" id="MobiDB-lite"/>
    </source>
</evidence>
<evidence type="ECO:0000313" key="2">
    <source>
        <dbReference type="EMBL" id="KAK2087822.1"/>
    </source>
</evidence>
<accession>A0ABQ9TSR7</accession>
<dbReference type="EMBL" id="JASSZA010000019">
    <property type="protein sequence ID" value="KAK2087822.1"/>
    <property type="molecule type" value="Genomic_DNA"/>
</dbReference>
<organism evidence="2 3">
    <name type="scientific">Saguinus oedipus</name>
    <name type="common">Cotton-top tamarin</name>
    <name type="synonym">Oedipomidas oedipus</name>
    <dbReference type="NCBI Taxonomy" id="9490"/>
    <lineage>
        <taxon>Eukaryota</taxon>
        <taxon>Metazoa</taxon>
        <taxon>Chordata</taxon>
        <taxon>Craniata</taxon>
        <taxon>Vertebrata</taxon>
        <taxon>Euteleostomi</taxon>
        <taxon>Mammalia</taxon>
        <taxon>Eutheria</taxon>
        <taxon>Euarchontoglires</taxon>
        <taxon>Primates</taxon>
        <taxon>Haplorrhini</taxon>
        <taxon>Platyrrhini</taxon>
        <taxon>Cebidae</taxon>
        <taxon>Callitrichinae</taxon>
        <taxon>Saguinus</taxon>
    </lineage>
</organism>
<evidence type="ECO:0000313" key="3">
    <source>
        <dbReference type="Proteomes" id="UP001266305"/>
    </source>
</evidence>
<dbReference type="Proteomes" id="UP001266305">
    <property type="component" value="Unassembled WGS sequence"/>
</dbReference>
<feature type="compositionally biased region" description="Polar residues" evidence="1">
    <location>
        <begin position="47"/>
        <end position="62"/>
    </location>
</feature>
<feature type="region of interest" description="Disordered" evidence="1">
    <location>
        <begin position="1"/>
        <end position="62"/>
    </location>
</feature>
<keyword evidence="3" id="KW-1185">Reference proteome</keyword>
<comment type="caution">
    <text evidence="2">The sequence shown here is derived from an EMBL/GenBank/DDBJ whole genome shotgun (WGS) entry which is preliminary data.</text>
</comment>
<protein>
    <submittedName>
        <fullName evidence="2">Uncharacterized protein</fullName>
    </submittedName>
</protein>
<name>A0ABQ9TSR7_SAGOE</name>
<gene>
    <name evidence="2" type="ORF">P7K49_033729</name>
</gene>